<evidence type="ECO:0000313" key="2">
    <source>
        <dbReference type="EMBL" id="SEB01462.1"/>
    </source>
</evidence>
<protein>
    <submittedName>
        <fullName evidence="2">ATP-dependent DNA helicase RecG</fullName>
    </submittedName>
</protein>
<sequence>MESIKDILEQLNSTDECTTIEAKKGSAIDTSIMETICAFSNEPGLGGGLIVLGVVKDETSLFQSYYVEGITNPDKLQLDIASQTASLFNQPVRPEIEIEKLANGKLILKMFVKELPDGQKPLYFKNKGLPQGAYRRIGSSDQRCTEDDLFVFYNKEDSLDSTIVNDTSIDDISEEAISLYKSLRAKVNEYAEELGYNDFDLLRSLGCIKKDKDDWKLTYTGLLVFGKRQALRRLLPMVRIDYIRVPGNEWVEDPENRFTTIDMRGPLIELVQRAFSAIADDLPKGFLLGDDKLQAAAIGLPSKVLREALVNAFIHRTYRENQPIQIIRYGNRLEIKNPGFSLKPEEQLGEPGSKNRNPFIASIFHETNLAETKGSGIRTMRNLMEKSSLAPPTFESDHTANLFTTRLLLHHFLNESDLQWLDTFKEFDLNTEQKKGFIFIREAGAIDNSTYRQLNASDVLKASNELRSLRDKGLVEQKGKGRATYYIAGAVLNTEPKLLNTEPALLNTEPVLLNTEPHPLPQELPSVLREQIEKLGIRENDPNKIKDVIYELCKHNSYSVKQIALILNRNENYVYRNYITPMKEEGKLQHTIIDMPNHPDQAYKSI</sequence>
<dbReference type="AlphaFoldDB" id="A0A1H4FY85"/>
<evidence type="ECO:0000259" key="1">
    <source>
        <dbReference type="Pfam" id="PF04326"/>
    </source>
</evidence>
<keyword evidence="2" id="KW-0347">Helicase</keyword>
<reference evidence="3" key="1">
    <citation type="submission" date="2016-10" db="EMBL/GenBank/DDBJ databases">
        <authorList>
            <person name="Varghese N."/>
            <person name="Submissions S."/>
        </authorList>
    </citation>
    <scope>NUCLEOTIDE SEQUENCE [LARGE SCALE GENOMIC DNA]</scope>
    <source>
        <strain evidence="3">DSM 22376</strain>
    </source>
</reference>
<dbReference type="InterPro" id="IPR038461">
    <property type="entry name" value="Schlafen_AlbA_2_dom_sf"/>
</dbReference>
<dbReference type="RefSeq" id="WP_091093197.1">
    <property type="nucleotide sequence ID" value="NZ_FNRD01000015.1"/>
</dbReference>
<dbReference type="OrthoDB" id="9807907at2"/>
<feature type="domain" description="Schlafen AlbA-2" evidence="1">
    <location>
        <begin position="16"/>
        <end position="144"/>
    </location>
</feature>
<dbReference type="PANTHER" id="PTHR30595">
    <property type="entry name" value="GLPR-RELATED TRANSCRIPTIONAL REPRESSOR"/>
    <property type="match status" value="1"/>
</dbReference>
<keyword evidence="2" id="KW-0067">ATP-binding</keyword>
<organism evidence="2 3">
    <name type="scientific">Flavobacterium gillisiae</name>
    <dbReference type="NCBI Taxonomy" id="150146"/>
    <lineage>
        <taxon>Bacteria</taxon>
        <taxon>Pseudomonadati</taxon>
        <taxon>Bacteroidota</taxon>
        <taxon>Flavobacteriia</taxon>
        <taxon>Flavobacteriales</taxon>
        <taxon>Flavobacteriaceae</taxon>
        <taxon>Flavobacterium</taxon>
    </lineage>
</organism>
<dbReference type="Pfam" id="PF04326">
    <property type="entry name" value="SLFN_AlbA_2"/>
    <property type="match status" value="1"/>
</dbReference>
<dbReference type="PANTHER" id="PTHR30595:SF6">
    <property type="entry name" value="SCHLAFEN ALBA-2 DOMAIN-CONTAINING PROTEIN"/>
    <property type="match status" value="1"/>
</dbReference>
<gene>
    <name evidence="2" type="ORF">SAMN05443667_11556</name>
</gene>
<dbReference type="InterPro" id="IPR038475">
    <property type="entry name" value="RecG_C_sf"/>
</dbReference>
<evidence type="ECO:0000313" key="3">
    <source>
        <dbReference type="Proteomes" id="UP000198951"/>
    </source>
</evidence>
<keyword evidence="2" id="KW-0378">Hydrolase</keyword>
<dbReference type="GO" id="GO:0004386">
    <property type="term" value="F:helicase activity"/>
    <property type="evidence" value="ECO:0007669"/>
    <property type="project" value="UniProtKB-KW"/>
</dbReference>
<dbReference type="Gene3D" id="1.10.10.10">
    <property type="entry name" value="Winged helix-like DNA-binding domain superfamily/Winged helix DNA-binding domain"/>
    <property type="match status" value="1"/>
</dbReference>
<keyword evidence="2" id="KW-0547">Nucleotide-binding</keyword>
<dbReference type="Gene3D" id="3.30.565.60">
    <property type="match status" value="1"/>
</dbReference>
<dbReference type="Pfam" id="PF13749">
    <property type="entry name" value="HATPase_c_4"/>
    <property type="match status" value="1"/>
</dbReference>
<dbReference type="Proteomes" id="UP000198951">
    <property type="component" value="Unassembled WGS sequence"/>
</dbReference>
<dbReference type="Gene3D" id="3.30.950.30">
    <property type="entry name" value="Schlafen, AAA domain"/>
    <property type="match status" value="1"/>
</dbReference>
<dbReference type="InterPro" id="IPR036388">
    <property type="entry name" value="WH-like_DNA-bd_sf"/>
</dbReference>
<accession>A0A1H4FY85</accession>
<proteinExistence type="predicted"/>
<keyword evidence="3" id="KW-1185">Reference proteome</keyword>
<dbReference type="InterPro" id="IPR007421">
    <property type="entry name" value="Schlafen_AlbA_2_dom"/>
</dbReference>
<dbReference type="EMBL" id="FNRD01000015">
    <property type="protein sequence ID" value="SEB01462.1"/>
    <property type="molecule type" value="Genomic_DNA"/>
</dbReference>
<name>A0A1H4FY85_9FLAO</name>
<dbReference type="STRING" id="150146.SAMN05443667_11556"/>